<dbReference type="EMBL" id="JBHTMB010000004">
    <property type="protein sequence ID" value="MFD1231726.1"/>
    <property type="molecule type" value="Genomic_DNA"/>
</dbReference>
<evidence type="ECO:0000313" key="3">
    <source>
        <dbReference type="Proteomes" id="UP001597182"/>
    </source>
</evidence>
<dbReference type="Proteomes" id="UP001597182">
    <property type="component" value="Unassembled WGS sequence"/>
</dbReference>
<organism evidence="2 3">
    <name type="scientific">Pseudonocardia benzenivorans</name>
    <dbReference type="NCBI Taxonomy" id="228005"/>
    <lineage>
        <taxon>Bacteria</taxon>
        <taxon>Bacillati</taxon>
        <taxon>Actinomycetota</taxon>
        <taxon>Actinomycetes</taxon>
        <taxon>Pseudonocardiales</taxon>
        <taxon>Pseudonocardiaceae</taxon>
        <taxon>Pseudonocardia</taxon>
    </lineage>
</organism>
<reference evidence="3" key="1">
    <citation type="journal article" date="2019" name="Int. J. Syst. Evol. Microbiol.">
        <title>The Global Catalogue of Microorganisms (GCM) 10K type strain sequencing project: providing services to taxonomists for standard genome sequencing and annotation.</title>
        <authorList>
            <consortium name="The Broad Institute Genomics Platform"/>
            <consortium name="The Broad Institute Genome Sequencing Center for Infectious Disease"/>
            <person name="Wu L."/>
            <person name="Ma J."/>
        </authorList>
    </citation>
    <scope>NUCLEOTIDE SEQUENCE [LARGE SCALE GENOMIC DNA]</scope>
    <source>
        <strain evidence="3">CCUG 49018</strain>
    </source>
</reference>
<keyword evidence="3" id="KW-1185">Reference proteome</keyword>
<dbReference type="InterPro" id="IPR021005">
    <property type="entry name" value="Znf_CGNR"/>
</dbReference>
<evidence type="ECO:0000313" key="2">
    <source>
        <dbReference type="EMBL" id="MFD1231726.1"/>
    </source>
</evidence>
<proteinExistence type="predicted"/>
<comment type="caution">
    <text evidence="2">The sequence shown here is derived from an EMBL/GenBank/DDBJ whole genome shotgun (WGS) entry which is preliminary data.</text>
</comment>
<dbReference type="InterPro" id="IPR010852">
    <property type="entry name" value="ABATE"/>
</dbReference>
<evidence type="ECO:0000259" key="1">
    <source>
        <dbReference type="Pfam" id="PF11706"/>
    </source>
</evidence>
<dbReference type="Pfam" id="PF11706">
    <property type="entry name" value="zf-CGNR"/>
    <property type="match status" value="1"/>
</dbReference>
<dbReference type="Pfam" id="PF07336">
    <property type="entry name" value="ABATE"/>
    <property type="match status" value="1"/>
</dbReference>
<protein>
    <submittedName>
        <fullName evidence="2">CGNR zinc finger domain-containing protein</fullName>
    </submittedName>
</protein>
<gene>
    <name evidence="2" type="ORF">ACFQ34_00345</name>
</gene>
<dbReference type="PANTHER" id="PTHR35525:SF3">
    <property type="entry name" value="BLL6575 PROTEIN"/>
    <property type="match status" value="1"/>
</dbReference>
<dbReference type="Gene3D" id="1.10.3300.10">
    <property type="entry name" value="Jann2411-like domain"/>
    <property type="match status" value="1"/>
</dbReference>
<dbReference type="InterPro" id="IPR023286">
    <property type="entry name" value="ABATE_dom_sf"/>
</dbReference>
<accession>A0ABW3VA41</accession>
<dbReference type="RefSeq" id="WP_346090781.1">
    <property type="nucleotide sequence ID" value="NZ_BAABKS010000015.1"/>
</dbReference>
<dbReference type="SUPFAM" id="SSF160904">
    <property type="entry name" value="Jann2411-like"/>
    <property type="match status" value="1"/>
</dbReference>
<feature type="domain" description="Zinc finger CGNR" evidence="1">
    <location>
        <begin position="157"/>
        <end position="194"/>
    </location>
</feature>
<dbReference type="PANTHER" id="PTHR35525">
    <property type="entry name" value="BLL6575 PROTEIN"/>
    <property type="match status" value="1"/>
</dbReference>
<sequence length="198" mass="20926">MTDVSGGAPLLGEPLSIELANTSYAVRGHLREGLENPQQLARWLHDVRLLPVVDATVVDAAAVDAAAVDAADLAATRALRDAIRRLAAATVDARPLPAEAVDLVNRHAAAPARWRELRADPEPGTVARSAGGAVATALSEIAADAVDLLGGPRRHDLRACQGPGCVLFFVRSGRREWCSHGCGNRARAARHYARNRAT</sequence>
<name>A0ABW3VA41_9PSEU</name>